<feature type="non-terminal residue" evidence="1">
    <location>
        <position position="110"/>
    </location>
</feature>
<dbReference type="EMBL" id="HACG01051155">
    <property type="protein sequence ID" value="CEK98026.1"/>
    <property type="molecule type" value="Transcribed_RNA"/>
</dbReference>
<feature type="non-terminal residue" evidence="1">
    <location>
        <position position="1"/>
    </location>
</feature>
<accession>A0A0B7C088</accession>
<proteinExistence type="predicted"/>
<reference evidence="1" key="1">
    <citation type="submission" date="2014-12" db="EMBL/GenBank/DDBJ databases">
        <title>Insight into the proteome of Arion vulgaris.</title>
        <authorList>
            <person name="Aradska J."/>
            <person name="Bulat T."/>
            <person name="Smidak R."/>
            <person name="Sarate P."/>
            <person name="Gangsoo J."/>
            <person name="Sialana F."/>
            <person name="Bilban M."/>
            <person name="Lubec G."/>
        </authorList>
    </citation>
    <scope>NUCLEOTIDE SEQUENCE</scope>
    <source>
        <tissue evidence="1">Skin</tissue>
    </source>
</reference>
<evidence type="ECO:0000313" key="1">
    <source>
        <dbReference type="EMBL" id="CEK98026.1"/>
    </source>
</evidence>
<dbReference type="AlphaFoldDB" id="A0A0B7C088"/>
<sequence>PLLPWGLRRRTCLAMPPSAAHFSPPIQSAVLPHRRRWSILCMRLLMNVCNLLAFPLTALHVSAPHKKTVLTPKPNMTPSFTPDHSNDNTYSFNHKVVSLNGMNSKVMKSE</sequence>
<name>A0A0B7C088_9EUPU</name>
<organism evidence="1">
    <name type="scientific">Arion vulgaris</name>
    <dbReference type="NCBI Taxonomy" id="1028688"/>
    <lineage>
        <taxon>Eukaryota</taxon>
        <taxon>Metazoa</taxon>
        <taxon>Spiralia</taxon>
        <taxon>Lophotrochozoa</taxon>
        <taxon>Mollusca</taxon>
        <taxon>Gastropoda</taxon>
        <taxon>Heterobranchia</taxon>
        <taxon>Euthyneura</taxon>
        <taxon>Panpulmonata</taxon>
        <taxon>Eupulmonata</taxon>
        <taxon>Stylommatophora</taxon>
        <taxon>Helicina</taxon>
        <taxon>Arionoidea</taxon>
        <taxon>Arionidae</taxon>
        <taxon>Arion</taxon>
    </lineage>
</organism>
<protein>
    <submittedName>
        <fullName evidence="1">Uncharacterized protein</fullName>
    </submittedName>
</protein>
<gene>
    <name evidence="1" type="primary">ORF217562</name>
</gene>